<reference evidence="6 7" key="1">
    <citation type="submission" date="2024-02" db="EMBL/GenBank/DDBJ databases">
        <title>Deinococcus aluminii NBRC 112889.</title>
        <authorList>
            <person name="Ichikawa N."/>
            <person name="Katano-Makiyama Y."/>
            <person name="Hidaka K."/>
        </authorList>
    </citation>
    <scope>NUCLEOTIDE SEQUENCE [LARGE SCALE GENOMIC DNA]</scope>
    <source>
        <strain evidence="6 7">NBRC 112889</strain>
    </source>
</reference>
<keyword evidence="3" id="KW-0804">Transcription</keyword>
<dbReference type="Pfam" id="PF00440">
    <property type="entry name" value="TetR_N"/>
    <property type="match status" value="1"/>
</dbReference>
<dbReference type="PANTHER" id="PTHR30055:SF239">
    <property type="entry name" value="TRANSCRIPTIONAL REGULATORY PROTEIN"/>
    <property type="match status" value="1"/>
</dbReference>
<gene>
    <name evidence="6" type="ORF">Dalu01_00780</name>
</gene>
<organism evidence="6 7">
    <name type="scientific">Deinococcus aluminii</name>
    <dbReference type="NCBI Taxonomy" id="1656885"/>
    <lineage>
        <taxon>Bacteria</taxon>
        <taxon>Thermotogati</taxon>
        <taxon>Deinococcota</taxon>
        <taxon>Deinococci</taxon>
        <taxon>Deinococcales</taxon>
        <taxon>Deinococcaceae</taxon>
        <taxon>Deinococcus</taxon>
    </lineage>
</organism>
<evidence type="ECO:0000256" key="2">
    <source>
        <dbReference type="ARBA" id="ARBA00023125"/>
    </source>
</evidence>
<dbReference type="InterPro" id="IPR001647">
    <property type="entry name" value="HTH_TetR"/>
</dbReference>
<proteinExistence type="predicted"/>
<dbReference type="PANTHER" id="PTHR30055">
    <property type="entry name" value="HTH-TYPE TRANSCRIPTIONAL REGULATOR RUTR"/>
    <property type="match status" value="1"/>
</dbReference>
<feature type="DNA-binding region" description="H-T-H motif" evidence="4">
    <location>
        <begin position="29"/>
        <end position="48"/>
    </location>
</feature>
<protein>
    <recommendedName>
        <fullName evidence="5">HTH tetR-type domain-containing protein</fullName>
    </recommendedName>
</protein>
<dbReference type="InterPro" id="IPR036271">
    <property type="entry name" value="Tet_transcr_reg_TetR-rel_C_sf"/>
</dbReference>
<dbReference type="EMBL" id="BAABRV010000002">
    <property type="protein sequence ID" value="GAA5532391.1"/>
    <property type="molecule type" value="Genomic_DNA"/>
</dbReference>
<sequence>MPYPAKLNPETILNAAQSLLEEGGPEALNMRSLAEGLSVRPSSLYRHYPGREGLLCALEQRATLALRQALEAASQGLLPREALVAAAHAYLQYARLHPHLYALLLTPACGGPAQQASGKRLWNTLLALVGALSGHPDDTDHAVAFWTFLHGFAVLERSGLFGESGPRGGLQVGLDALLDHMAEAGRPA</sequence>
<evidence type="ECO:0000256" key="4">
    <source>
        <dbReference type="PROSITE-ProRule" id="PRU00335"/>
    </source>
</evidence>
<dbReference type="InterPro" id="IPR025996">
    <property type="entry name" value="MT1864/Rv1816-like_C"/>
</dbReference>
<keyword evidence="1" id="KW-0805">Transcription regulation</keyword>
<dbReference type="Gene3D" id="1.10.357.10">
    <property type="entry name" value="Tetracycline Repressor, domain 2"/>
    <property type="match status" value="1"/>
</dbReference>
<feature type="domain" description="HTH tetR-type" evidence="5">
    <location>
        <begin position="6"/>
        <end position="66"/>
    </location>
</feature>
<dbReference type="RefSeq" id="WP_345451471.1">
    <property type="nucleotide sequence ID" value="NZ_BAABRV010000002.1"/>
</dbReference>
<dbReference type="SUPFAM" id="SSF48498">
    <property type="entry name" value="Tetracyclin repressor-like, C-terminal domain"/>
    <property type="match status" value="1"/>
</dbReference>
<evidence type="ECO:0000313" key="7">
    <source>
        <dbReference type="Proteomes" id="UP001404956"/>
    </source>
</evidence>
<evidence type="ECO:0000256" key="3">
    <source>
        <dbReference type="ARBA" id="ARBA00023163"/>
    </source>
</evidence>
<dbReference type="InterPro" id="IPR009057">
    <property type="entry name" value="Homeodomain-like_sf"/>
</dbReference>
<dbReference type="Pfam" id="PF13305">
    <property type="entry name" value="TetR_C_33"/>
    <property type="match status" value="1"/>
</dbReference>
<dbReference type="SUPFAM" id="SSF46689">
    <property type="entry name" value="Homeodomain-like"/>
    <property type="match status" value="1"/>
</dbReference>
<dbReference type="PROSITE" id="PS50977">
    <property type="entry name" value="HTH_TETR_2"/>
    <property type="match status" value="1"/>
</dbReference>
<dbReference type="InterPro" id="IPR050109">
    <property type="entry name" value="HTH-type_TetR-like_transc_reg"/>
</dbReference>
<evidence type="ECO:0000313" key="6">
    <source>
        <dbReference type="EMBL" id="GAA5532391.1"/>
    </source>
</evidence>
<keyword evidence="7" id="KW-1185">Reference proteome</keyword>
<dbReference type="PRINTS" id="PR00455">
    <property type="entry name" value="HTHTETR"/>
</dbReference>
<evidence type="ECO:0000256" key="1">
    <source>
        <dbReference type="ARBA" id="ARBA00023015"/>
    </source>
</evidence>
<dbReference type="Gene3D" id="1.10.10.60">
    <property type="entry name" value="Homeodomain-like"/>
    <property type="match status" value="1"/>
</dbReference>
<accession>A0ABP9XCZ8</accession>
<dbReference type="Proteomes" id="UP001404956">
    <property type="component" value="Unassembled WGS sequence"/>
</dbReference>
<name>A0ABP9XCZ8_9DEIO</name>
<evidence type="ECO:0000259" key="5">
    <source>
        <dbReference type="PROSITE" id="PS50977"/>
    </source>
</evidence>
<keyword evidence="2 4" id="KW-0238">DNA-binding</keyword>
<comment type="caution">
    <text evidence="6">The sequence shown here is derived from an EMBL/GenBank/DDBJ whole genome shotgun (WGS) entry which is preliminary data.</text>
</comment>